<evidence type="ECO:0000256" key="6">
    <source>
        <dbReference type="RuleBase" id="RU365089"/>
    </source>
</evidence>
<dbReference type="InterPro" id="IPR001207">
    <property type="entry name" value="Transposase_mutator"/>
</dbReference>
<dbReference type="GO" id="GO:0006313">
    <property type="term" value="P:DNA transposition"/>
    <property type="evidence" value="ECO:0007669"/>
    <property type="project" value="UniProtKB-UniRule"/>
</dbReference>
<dbReference type="GO" id="GO:0003677">
    <property type="term" value="F:DNA binding"/>
    <property type="evidence" value="ECO:0007669"/>
    <property type="project" value="UniProtKB-UniRule"/>
</dbReference>
<protein>
    <recommendedName>
        <fullName evidence="6">Mutator family transposase</fullName>
    </recommendedName>
</protein>
<gene>
    <name evidence="7" type="ORF">V5R04_04390</name>
</gene>
<proteinExistence type="inferred from homology"/>
<evidence type="ECO:0000256" key="4">
    <source>
        <dbReference type="ARBA" id="ARBA00023125"/>
    </source>
</evidence>
<evidence type="ECO:0000313" key="7">
    <source>
        <dbReference type="EMBL" id="XBH22469.1"/>
    </source>
</evidence>
<dbReference type="PANTHER" id="PTHR33217:SF9">
    <property type="entry name" value="MUTATOR FAMILY TRANSPOSASE"/>
    <property type="match status" value="1"/>
</dbReference>
<accession>A0AAU7DXN8</accession>
<dbReference type="PANTHER" id="PTHR33217">
    <property type="entry name" value="TRANSPOSASE FOR INSERTION SEQUENCE ELEMENT IS1081"/>
    <property type="match status" value="1"/>
</dbReference>
<comment type="function">
    <text evidence="1 6">Required for the transposition of the insertion element.</text>
</comment>
<reference evidence="7" key="1">
    <citation type="submission" date="2024-02" db="EMBL/GenBank/DDBJ databases">
        <title>Tomenella chthoni gen. nov. sp. nov., a member of the family Jonesiaceae isolated from bat guano.</title>
        <authorList>
            <person name="Miller S.L."/>
            <person name="King J."/>
            <person name="Sankaranarayanan K."/>
            <person name="Lawson P.A."/>
        </authorList>
    </citation>
    <scope>NUCLEOTIDE SEQUENCE</scope>
    <source>
        <strain evidence="7">BS-20</strain>
    </source>
</reference>
<organism evidence="7">
    <name type="scientific">Jonesiaceae bacterium BS-20</name>
    <dbReference type="NCBI Taxonomy" id="3120821"/>
    <lineage>
        <taxon>Bacteria</taxon>
        <taxon>Bacillati</taxon>
        <taxon>Actinomycetota</taxon>
        <taxon>Actinomycetes</taxon>
        <taxon>Micrococcales</taxon>
        <taxon>Jonesiaceae</taxon>
    </lineage>
</organism>
<comment type="similarity">
    <text evidence="2 6">Belongs to the transposase mutator family.</text>
</comment>
<dbReference type="GO" id="GO:0004803">
    <property type="term" value="F:transposase activity"/>
    <property type="evidence" value="ECO:0007669"/>
    <property type="project" value="UniProtKB-UniRule"/>
</dbReference>
<dbReference type="EMBL" id="CP146203">
    <property type="protein sequence ID" value="XBH22469.1"/>
    <property type="molecule type" value="Genomic_DNA"/>
</dbReference>
<name>A0AAU7DXN8_9MICO</name>
<dbReference type="Pfam" id="PF00872">
    <property type="entry name" value="Transposase_mut"/>
    <property type="match status" value="1"/>
</dbReference>
<evidence type="ECO:0000256" key="1">
    <source>
        <dbReference type="ARBA" id="ARBA00002190"/>
    </source>
</evidence>
<sequence length="404" mass="46161">MSGILGNRWYVAARRGLNIPFHGWVRILDCPRCGGAMKRNGTTTAGKVRWRCKSAACGGSKTRSNDTTTKDFVTFLGWLFSKRSQAELPGGGRTFRRKTKQFWDLWPMAPLIDEIFPVIYVDGIHLGRKAVVLIARNDTHVLGWYIARTEHSAAWEALLSRIAPPVLVVTDGGSGFAKARRNIWPQTKVQRCLFHIHNNILVKTTRRPKLLPAQELKVLARSLLYIKQARQADEWIEAYLSWETRWARFLDETSSYTNGHIGYTHQRLVEARSMLRTLGNSKTMFTYLDESLTKAHGALPCTTNVIEGATNAPLREMLRLHRGMKLDRRLKAIAWHCYQHTPHPLPAAEILATMPTDQDIENAYQQAHQNNPETIRQQTGAPQLWGNAIDWHNMRHTQGFQNFY</sequence>
<evidence type="ECO:0000256" key="3">
    <source>
        <dbReference type="ARBA" id="ARBA00022578"/>
    </source>
</evidence>
<dbReference type="InterPro" id="IPR048004">
    <property type="entry name" value="IS1249_transpos"/>
</dbReference>
<dbReference type="NCBIfam" id="NF033544">
    <property type="entry name" value="transpos_IS1249"/>
    <property type="match status" value="1"/>
</dbReference>
<dbReference type="AlphaFoldDB" id="A0AAU7DXN8"/>
<evidence type="ECO:0000256" key="5">
    <source>
        <dbReference type="ARBA" id="ARBA00023172"/>
    </source>
</evidence>
<keyword evidence="3 6" id="KW-0815">Transposition</keyword>
<keyword evidence="4 6" id="KW-0238">DNA-binding</keyword>
<keyword evidence="6" id="KW-0814">Transposable element</keyword>
<keyword evidence="5 6" id="KW-0233">DNA recombination</keyword>
<evidence type="ECO:0000256" key="2">
    <source>
        <dbReference type="ARBA" id="ARBA00010961"/>
    </source>
</evidence>